<evidence type="ECO:0000259" key="15">
    <source>
        <dbReference type="Pfam" id="PF01636"/>
    </source>
</evidence>
<dbReference type="SUPFAM" id="SSF56112">
    <property type="entry name" value="Protein kinase-like (PK-like)"/>
    <property type="match status" value="1"/>
</dbReference>
<evidence type="ECO:0000256" key="10">
    <source>
        <dbReference type="ARBA" id="ARBA00022840"/>
    </source>
</evidence>
<name>A0ABU7V4H2_9MICO</name>
<comment type="caution">
    <text evidence="17">The sequence shown here is derived from an EMBL/GenBank/DDBJ whole genome shotgun (WGS) entry which is preliminary data.</text>
</comment>
<keyword evidence="10" id="KW-0067">ATP-binding</keyword>
<feature type="domain" description="Aminoglycoside phosphotransferase" evidence="15">
    <location>
        <begin position="253"/>
        <end position="349"/>
    </location>
</feature>
<dbReference type="Proteomes" id="UP001351900">
    <property type="component" value="Unassembled WGS sequence"/>
</dbReference>
<protein>
    <recommendedName>
        <fullName evidence="5">Maltokinase</fullName>
        <ecNumber evidence="4">2.7.1.175</ecNumber>
    </recommendedName>
    <alternativeName>
        <fullName evidence="13">Maltose-1-phosphate synthase</fullName>
    </alternativeName>
</protein>
<dbReference type="Gene3D" id="3.90.1200.10">
    <property type="match status" value="1"/>
</dbReference>
<evidence type="ECO:0000256" key="13">
    <source>
        <dbReference type="ARBA" id="ARBA00031251"/>
    </source>
</evidence>
<organism evidence="17 18">
    <name type="scientific">Microbacterium schleiferi</name>
    <dbReference type="NCBI Taxonomy" id="69362"/>
    <lineage>
        <taxon>Bacteria</taxon>
        <taxon>Bacillati</taxon>
        <taxon>Actinomycetota</taxon>
        <taxon>Actinomycetes</taxon>
        <taxon>Micrococcales</taxon>
        <taxon>Microbacteriaceae</taxon>
        <taxon>Microbacterium</taxon>
    </lineage>
</organism>
<dbReference type="EC" id="2.7.1.175" evidence="4"/>
<accession>A0ABU7V4H2</accession>
<evidence type="ECO:0000256" key="12">
    <source>
        <dbReference type="ARBA" id="ARBA00023277"/>
    </source>
</evidence>
<dbReference type="Pfam" id="PF18085">
    <property type="entry name" value="Mak_N_cap"/>
    <property type="match status" value="1"/>
</dbReference>
<sequence>MTAPDAALLESYLVRTRWFGGKGRPFEVDDVRTIAEVPAQHGRPSLTVYLITVAYGDEDAGSELYQVPLSGYPDIEERISHAYVGAIEADGDPVHLYDAIHDREAMRIWLDGFISAESAGTAQIDRLRFHRMPGGDPLDDTLVSSPMTGEQSNSSARFDDTAIMKLFRKVSPGINPDIEIHEALTRGGSEYIAQLYGWVEIEVDGQLLQTAMLQEFLATATDGFELAIASVRTLLADPEQRVEDSGGDFAGEAARLGEALAQVHALMRDRFPAGTRGGDTAADLARAMRGRLDEARRSVPGLEAHVPQLHRLYDAVAALDGLEVQRVHGDLHLGQTLRTSHGWRIVDFEGEPGRPFALRSLPDSPWRDVAGMLRSFDYAAAMIEMSWATDADTDDGQALRAERAREWSARAREHFVAAYVAAAASDDVPVDDAGAELTGAHGVLLDAYVADKAVYEVMYEIRNRPTWVSIPLEALERVAGS</sequence>
<evidence type="ECO:0000256" key="4">
    <source>
        <dbReference type="ARBA" id="ARBA00011962"/>
    </source>
</evidence>
<evidence type="ECO:0000256" key="7">
    <source>
        <dbReference type="ARBA" id="ARBA00022679"/>
    </source>
</evidence>
<keyword evidence="11" id="KW-0320">Glycogen biosynthesis</keyword>
<dbReference type="EMBL" id="JAZHOV010000001">
    <property type="protein sequence ID" value="MEF2253662.1"/>
    <property type="molecule type" value="Genomic_DNA"/>
</dbReference>
<dbReference type="InterPro" id="IPR011009">
    <property type="entry name" value="Kinase-like_dom_sf"/>
</dbReference>
<evidence type="ECO:0000256" key="2">
    <source>
        <dbReference type="ARBA" id="ARBA00006219"/>
    </source>
</evidence>
<evidence type="ECO:0000256" key="14">
    <source>
        <dbReference type="ARBA" id="ARBA00049067"/>
    </source>
</evidence>
<evidence type="ECO:0000256" key="3">
    <source>
        <dbReference type="ARBA" id="ARBA00011245"/>
    </source>
</evidence>
<dbReference type="Pfam" id="PF01636">
    <property type="entry name" value="APH"/>
    <property type="match status" value="1"/>
</dbReference>
<gene>
    <name evidence="17" type="ORF">V2V91_00755</name>
</gene>
<proteinExistence type="inferred from homology"/>
<evidence type="ECO:0000256" key="11">
    <source>
        <dbReference type="ARBA" id="ARBA00023056"/>
    </source>
</evidence>
<dbReference type="InterPro" id="IPR040999">
    <property type="entry name" value="Mak_N_cap"/>
</dbReference>
<comment type="catalytic activity">
    <reaction evidence="14">
        <text>D-maltose + ATP = alpha-maltose 1-phosphate + ADP + H(+)</text>
        <dbReference type="Rhea" id="RHEA:31915"/>
        <dbReference type="ChEBI" id="CHEBI:15378"/>
        <dbReference type="ChEBI" id="CHEBI:17306"/>
        <dbReference type="ChEBI" id="CHEBI:30616"/>
        <dbReference type="ChEBI" id="CHEBI:63576"/>
        <dbReference type="ChEBI" id="CHEBI:456216"/>
        <dbReference type="EC" id="2.7.1.175"/>
    </reaction>
</comment>
<feature type="domain" description="Maltokinase N-terminal cap" evidence="16">
    <location>
        <begin position="12"/>
        <end position="102"/>
    </location>
</feature>
<evidence type="ECO:0000259" key="16">
    <source>
        <dbReference type="Pfam" id="PF18085"/>
    </source>
</evidence>
<evidence type="ECO:0000256" key="6">
    <source>
        <dbReference type="ARBA" id="ARBA00022600"/>
    </source>
</evidence>
<dbReference type="RefSeq" id="WP_331790420.1">
    <property type="nucleotide sequence ID" value="NZ_BAAAUO010000003.1"/>
</dbReference>
<evidence type="ECO:0000256" key="1">
    <source>
        <dbReference type="ARBA" id="ARBA00004964"/>
    </source>
</evidence>
<keyword evidence="8" id="KW-0547">Nucleotide-binding</keyword>
<evidence type="ECO:0000313" key="17">
    <source>
        <dbReference type="EMBL" id="MEF2253662.1"/>
    </source>
</evidence>
<comment type="subunit">
    <text evidence="3">Monomer.</text>
</comment>
<comment type="pathway">
    <text evidence="1">Glycan biosynthesis; glycogen biosynthesis.</text>
</comment>
<keyword evidence="6" id="KW-0321">Glycogen metabolism</keyword>
<keyword evidence="18" id="KW-1185">Reference proteome</keyword>
<keyword evidence="9" id="KW-0418">Kinase</keyword>
<reference evidence="17 18" key="1">
    <citation type="submission" date="2024-01" db="EMBL/GenBank/DDBJ databases">
        <title>the genome sequence of strain Microbacterium schleiferi NBRC 15075.</title>
        <authorList>
            <person name="Ding Y."/>
            <person name="Zhang G."/>
        </authorList>
    </citation>
    <scope>NUCLEOTIDE SEQUENCE [LARGE SCALE GENOMIC DNA]</scope>
    <source>
        <strain evidence="17 18">NBRC 15075</strain>
    </source>
</reference>
<evidence type="ECO:0000256" key="8">
    <source>
        <dbReference type="ARBA" id="ARBA00022741"/>
    </source>
</evidence>
<evidence type="ECO:0000256" key="5">
    <source>
        <dbReference type="ARBA" id="ARBA00013882"/>
    </source>
</evidence>
<keyword evidence="7" id="KW-0808">Transferase</keyword>
<keyword evidence="12" id="KW-0119">Carbohydrate metabolism</keyword>
<evidence type="ECO:0000256" key="9">
    <source>
        <dbReference type="ARBA" id="ARBA00022777"/>
    </source>
</evidence>
<comment type="similarity">
    <text evidence="2">Belongs to the aminoglycoside phosphotransferase family.</text>
</comment>
<evidence type="ECO:0000313" key="18">
    <source>
        <dbReference type="Proteomes" id="UP001351900"/>
    </source>
</evidence>
<dbReference type="InterPro" id="IPR002575">
    <property type="entry name" value="Aminoglycoside_PTrfase"/>
</dbReference>